<gene>
    <name evidence="2" type="primary">ydjH_13</name>
    <name evidence="2" type="ORF">SAMEA3545359_02857</name>
</gene>
<sequence>MKYAAVGNFITNRLQFVDGRVVNDVMGGTAYGIEGLRLWHDDSSIICGAGTDMDKHYGTWFEKNNLSREGIRLLTDHTTYNYVQYRPDGTYYENSIVGTKVYGWNNFGYLTPTAADVERVCGGIVGLNICRGLDHFFWSEIGKLKNSHCFKVMWEIGTSCCVPENLERILDTLQYVDYFSINFPETKSLFGVETEEECLAKLKELDVEFTLFRVGEKGLYSIAGDQHWFVPCLRWDGDIVDPTGCGNSSTATALVALCEGEDPIMAGIMANITAHYNVRQYGPVFDMSHELRDEMTALAKKLRAEYPDQPAPLCQ</sequence>
<keyword evidence="2" id="KW-0808">Transferase</keyword>
<dbReference type="EMBL" id="FMHG01000006">
    <property type="protein sequence ID" value="SCJ91630.1"/>
    <property type="molecule type" value="Genomic_DNA"/>
</dbReference>
<dbReference type="PANTHER" id="PTHR47098">
    <property type="entry name" value="PROTEIN MAK32"/>
    <property type="match status" value="1"/>
</dbReference>
<protein>
    <submittedName>
        <fullName evidence="2">Uncharacterized sugar kinase ydjH</fullName>
        <ecNumber evidence="2">2.7.1.-</ecNumber>
    </submittedName>
</protein>
<dbReference type="AlphaFoldDB" id="A0A1C6KBH2"/>
<proteinExistence type="predicted"/>
<reference evidence="2" key="1">
    <citation type="submission" date="2015-09" db="EMBL/GenBank/DDBJ databases">
        <authorList>
            <consortium name="Pathogen Informatics"/>
        </authorList>
    </citation>
    <scope>NUCLEOTIDE SEQUENCE</scope>
    <source>
        <strain evidence="2">2789STDY5834896</strain>
    </source>
</reference>
<dbReference type="GO" id="GO:0016301">
    <property type="term" value="F:kinase activity"/>
    <property type="evidence" value="ECO:0007669"/>
    <property type="project" value="UniProtKB-KW"/>
</dbReference>
<keyword evidence="2" id="KW-0418">Kinase</keyword>
<dbReference type="InterPro" id="IPR029056">
    <property type="entry name" value="Ribokinase-like"/>
</dbReference>
<dbReference type="Pfam" id="PF00294">
    <property type="entry name" value="PfkB"/>
    <property type="match status" value="1"/>
</dbReference>
<evidence type="ECO:0000313" key="2">
    <source>
        <dbReference type="EMBL" id="SCJ91630.1"/>
    </source>
</evidence>
<dbReference type="PANTHER" id="PTHR47098:SF2">
    <property type="entry name" value="PROTEIN MAK32"/>
    <property type="match status" value="1"/>
</dbReference>
<evidence type="ECO:0000259" key="1">
    <source>
        <dbReference type="Pfam" id="PF00294"/>
    </source>
</evidence>
<dbReference type="InterPro" id="IPR011611">
    <property type="entry name" value="PfkB_dom"/>
</dbReference>
<dbReference type="SUPFAM" id="SSF53613">
    <property type="entry name" value="Ribokinase-like"/>
    <property type="match status" value="1"/>
</dbReference>
<name>A0A1C6KBH2_9FIRM</name>
<dbReference type="Gene3D" id="3.40.1190.20">
    <property type="match status" value="1"/>
</dbReference>
<feature type="domain" description="Carbohydrate kinase PfkB" evidence="1">
    <location>
        <begin position="165"/>
        <end position="286"/>
    </location>
</feature>
<dbReference type="EC" id="2.7.1.-" evidence="2"/>
<organism evidence="2">
    <name type="scientific">uncultured Anaerotruncus sp</name>
    <dbReference type="NCBI Taxonomy" id="905011"/>
    <lineage>
        <taxon>Bacteria</taxon>
        <taxon>Bacillati</taxon>
        <taxon>Bacillota</taxon>
        <taxon>Clostridia</taxon>
        <taxon>Eubacteriales</taxon>
        <taxon>Oscillospiraceae</taxon>
        <taxon>Anaerotruncus</taxon>
        <taxon>environmental samples</taxon>
    </lineage>
</organism>
<accession>A0A1C6KBH2</accession>